<gene>
    <name evidence="3" type="ORF">C3B54_11484</name>
</gene>
<dbReference type="EMBL" id="CP026923">
    <property type="protein sequence ID" value="AVG23477.1"/>
    <property type="molecule type" value="Genomic_DNA"/>
</dbReference>
<dbReference type="Proteomes" id="UP000243077">
    <property type="component" value="Chromosome"/>
</dbReference>
<proteinExistence type="predicted"/>
<evidence type="ECO:0000259" key="2">
    <source>
        <dbReference type="PROSITE" id="PS50213"/>
    </source>
</evidence>
<dbReference type="SUPFAM" id="SSF82153">
    <property type="entry name" value="FAS1 domain"/>
    <property type="match status" value="1"/>
</dbReference>
<dbReference type="OrthoDB" id="9800666at2"/>
<dbReference type="PANTHER" id="PTHR10900">
    <property type="entry name" value="PERIOSTIN-RELATED"/>
    <property type="match status" value="1"/>
</dbReference>
<dbReference type="RefSeq" id="WP_104914215.1">
    <property type="nucleotide sequence ID" value="NZ_CP026923.1"/>
</dbReference>
<dbReference type="InterPro" id="IPR050904">
    <property type="entry name" value="Adhesion/Biosynth-related"/>
</dbReference>
<dbReference type="Pfam" id="PF02469">
    <property type="entry name" value="Fasciclin"/>
    <property type="match status" value="1"/>
</dbReference>
<reference evidence="3 4" key="1">
    <citation type="submission" date="2018-02" db="EMBL/GenBank/DDBJ databases">
        <title>Complete genome of the streamlined marine actinobacterium Pontimonas salivibrio CL-TW6 adapted to coastal planktonic lifestype.</title>
        <authorList>
            <person name="Cho B.C."/>
            <person name="Hardies S.C."/>
            <person name="Jang G.I."/>
            <person name="Hwang C.Y."/>
        </authorList>
    </citation>
    <scope>NUCLEOTIDE SEQUENCE [LARGE SCALE GENOMIC DNA]</scope>
    <source>
        <strain evidence="3 4">CL-TW6</strain>
    </source>
</reference>
<evidence type="ECO:0000256" key="1">
    <source>
        <dbReference type="ARBA" id="ARBA00022729"/>
    </source>
</evidence>
<accession>A0A2L2BPA3</accession>
<dbReference type="Gene3D" id="2.30.180.10">
    <property type="entry name" value="FAS1 domain"/>
    <property type="match status" value="1"/>
</dbReference>
<dbReference type="InterPro" id="IPR000782">
    <property type="entry name" value="FAS1_domain"/>
</dbReference>
<dbReference type="AlphaFoldDB" id="A0A2L2BPA3"/>
<dbReference type="SMART" id="SM00554">
    <property type="entry name" value="FAS1"/>
    <property type="match status" value="1"/>
</dbReference>
<dbReference type="PANTHER" id="PTHR10900:SF77">
    <property type="entry name" value="FI19380P1"/>
    <property type="match status" value="1"/>
</dbReference>
<protein>
    <submittedName>
        <fullName evidence="3">Fasciclin domain-containing protein</fullName>
    </submittedName>
</protein>
<name>A0A2L2BPA3_9MICO</name>
<dbReference type="PROSITE" id="PS50213">
    <property type="entry name" value="FAS1"/>
    <property type="match status" value="1"/>
</dbReference>
<dbReference type="InterPro" id="IPR036378">
    <property type="entry name" value="FAS1_dom_sf"/>
</dbReference>
<dbReference type="KEGG" id="psai:C3B54_11484"/>
<keyword evidence="1" id="KW-0732">Signal</keyword>
<organism evidence="3 4">
    <name type="scientific">Pontimonas salivibrio</name>
    <dbReference type="NCBI Taxonomy" id="1159327"/>
    <lineage>
        <taxon>Bacteria</taxon>
        <taxon>Bacillati</taxon>
        <taxon>Actinomycetota</taxon>
        <taxon>Actinomycetes</taxon>
        <taxon>Micrococcales</taxon>
        <taxon>Microbacteriaceae</taxon>
        <taxon>Pontimonas</taxon>
    </lineage>
</organism>
<evidence type="ECO:0000313" key="3">
    <source>
        <dbReference type="EMBL" id="AVG23477.1"/>
    </source>
</evidence>
<keyword evidence="4" id="KW-1185">Reference proteome</keyword>
<evidence type="ECO:0000313" key="4">
    <source>
        <dbReference type="Proteomes" id="UP000243077"/>
    </source>
</evidence>
<sequence length="155" mass="15369">MTDSHNESPNELGDIVSVATGAGTFSTLVAAVSAAGLVDTLQGEGPFTVFAPSDDAFAALPDGLVEALLVEENREVLTKVLTYHVVPGKVMAADVATGDVASVEGSTIAVSVGDTVTLNGSATVTATDVLASNGVIHVIDAVILPPGVDAAALLA</sequence>
<feature type="domain" description="FAS1" evidence="2">
    <location>
        <begin position="12"/>
        <end position="143"/>
    </location>
</feature>
<dbReference type="FunFam" id="2.30.180.10:FF:000019">
    <property type="entry name" value="Cell surface lipoprotein"/>
    <property type="match status" value="1"/>
</dbReference>
<dbReference type="GO" id="GO:0005615">
    <property type="term" value="C:extracellular space"/>
    <property type="evidence" value="ECO:0007669"/>
    <property type="project" value="TreeGrafter"/>
</dbReference>